<dbReference type="InterPro" id="IPR008972">
    <property type="entry name" value="Cupredoxin"/>
</dbReference>
<dbReference type="Pfam" id="PF00812">
    <property type="entry name" value="Ephrin"/>
    <property type="match status" value="1"/>
</dbReference>
<feature type="domain" description="Ephrin RBD" evidence="8">
    <location>
        <begin position="59"/>
        <end position="190"/>
    </location>
</feature>
<dbReference type="AlphaFoldDB" id="A0A4U8UWM4"/>
<dbReference type="GO" id="GO:0007411">
    <property type="term" value="P:axon guidance"/>
    <property type="evidence" value="ECO:0007669"/>
    <property type="project" value="TreeGrafter"/>
</dbReference>
<evidence type="ECO:0000259" key="8">
    <source>
        <dbReference type="PROSITE" id="PS51551"/>
    </source>
</evidence>
<dbReference type="InterPro" id="IPR031328">
    <property type="entry name" value="Ephrin"/>
</dbReference>
<sequence length="318" mass="35590">MSVFGGTSVDIPSLMRKKLHLQGNMTPIALLRLLALFALSHCIFKVASEPFRNSLKTPPSVYSLRWNASNPLFNITESVSTYPTFRMFVGDVIVFECPKVSKTSRASEDYLYLSIYEVSREEANSCTVRDTSRLLINCSNPRVDRKVIFRRANPSGEHFYITTSTGSFDGIDKQSGGLCSSRNMRIKIELLETHDRKLESYYEGTYHLFDSSEVFNSDESSNEDSRKQPNKLTSQQVGDVIDIGVYKGPPLTLEEWRNAFKENYTAEQPTSAESFKQSVSKHIVFGSTNNGGRKGVAVQDSKLRYERALHGGSGGGSE</sequence>
<keyword evidence="2" id="KW-0732">Signal</keyword>
<evidence type="ECO:0000256" key="7">
    <source>
        <dbReference type="SAM" id="MobiDB-lite"/>
    </source>
</evidence>
<evidence type="ECO:0000313" key="9">
    <source>
        <dbReference type="EMBL" id="TMS37434.1"/>
    </source>
</evidence>
<feature type="region of interest" description="Disordered" evidence="7">
    <location>
        <begin position="215"/>
        <end position="234"/>
    </location>
</feature>
<dbReference type="SUPFAM" id="SSF49503">
    <property type="entry name" value="Cupredoxins"/>
    <property type="match status" value="1"/>
</dbReference>
<evidence type="ECO:0000313" key="10">
    <source>
        <dbReference type="Proteomes" id="UP000298663"/>
    </source>
</evidence>
<reference evidence="9 10" key="2">
    <citation type="journal article" date="2019" name="G3 (Bethesda)">
        <title>Hybrid Assembly of the Genome of the Entomopathogenic Nematode Steinernema carpocapsae Identifies the X-Chromosome.</title>
        <authorList>
            <person name="Serra L."/>
            <person name="Macchietto M."/>
            <person name="Macias-Munoz A."/>
            <person name="McGill C.J."/>
            <person name="Rodriguez I.M."/>
            <person name="Rodriguez B."/>
            <person name="Murad R."/>
            <person name="Mortazavi A."/>
        </authorList>
    </citation>
    <scope>NUCLEOTIDE SEQUENCE [LARGE SCALE GENOMIC DNA]</scope>
    <source>
        <strain evidence="9 10">ALL</strain>
    </source>
</reference>
<comment type="similarity">
    <text evidence="6">Belongs to the ephrin family.</text>
</comment>
<accession>A0A4U8UWM4</accession>
<organism evidence="9 10">
    <name type="scientific">Steinernema carpocapsae</name>
    <name type="common">Entomopathogenic nematode</name>
    <dbReference type="NCBI Taxonomy" id="34508"/>
    <lineage>
        <taxon>Eukaryota</taxon>
        <taxon>Metazoa</taxon>
        <taxon>Ecdysozoa</taxon>
        <taxon>Nematoda</taxon>
        <taxon>Chromadorea</taxon>
        <taxon>Rhabditida</taxon>
        <taxon>Tylenchina</taxon>
        <taxon>Panagrolaimomorpha</taxon>
        <taxon>Strongyloidoidea</taxon>
        <taxon>Steinernematidae</taxon>
        <taxon>Steinernema</taxon>
    </lineage>
</organism>
<comment type="caution">
    <text evidence="6">Lacks conserved residue(s) required for the propagation of feature annotation.</text>
</comment>
<proteinExistence type="inferred from homology"/>
<keyword evidence="3" id="KW-0472">Membrane</keyword>
<protein>
    <recommendedName>
        <fullName evidence="8">Ephrin RBD domain-containing protein</fullName>
    </recommendedName>
</protein>
<comment type="subcellular location">
    <subcellularLocation>
        <location evidence="1">Membrane</location>
    </subcellularLocation>
</comment>
<keyword evidence="5" id="KW-0325">Glycoprotein</keyword>
<keyword evidence="10" id="KW-1185">Reference proteome</keyword>
<evidence type="ECO:0000256" key="4">
    <source>
        <dbReference type="ARBA" id="ARBA00023157"/>
    </source>
</evidence>
<dbReference type="Gene3D" id="2.60.40.420">
    <property type="entry name" value="Cupredoxins - blue copper proteins"/>
    <property type="match status" value="1"/>
</dbReference>
<name>A0A4U8UWM4_STECR</name>
<comment type="caution">
    <text evidence="9">The sequence shown here is derived from an EMBL/GenBank/DDBJ whole genome shotgun (WGS) entry which is preliminary data.</text>
</comment>
<dbReference type="PROSITE" id="PS51551">
    <property type="entry name" value="EPHRIN_RBD_2"/>
    <property type="match status" value="1"/>
</dbReference>
<dbReference type="EMBL" id="AZBU02000001">
    <property type="protein sequence ID" value="TMS37434.1"/>
    <property type="molecule type" value="Genomic_DNA"/>
</dbReference>
<gene>
    <name evidence="9" type="ORF">L596_004369</name>
</gene>
<dbReference type="PANTHER" id="PTHR11304">
    <property type="entry name" value="EPHRIN"/>
    <property type="match status" value="1"/>
</dbReference>
<evidence type="ECO:0000256" key="6">
    <source>
        <dbReference type="PROSITE-ProRule" id="PRU00884"/>
    </source>
</evidence>
<dbReference type="GO" id="GO:0005886">
    <property type="term" value="C:plasma membrane"/>
    <property type="evidence" value="ECO:0007669"/>
    <property type="project" value="TreeGrafter"/>
</dbReference>
<dbReference type="Proteomes" id="UP000298663">
    <property type="component" value="Unassembled WGS sequence"/>
</dbReference>
<dbReference type="GO" id="GO:0046875">
    <property type="term" value="F:ephrin receptor binding"/>
    <property type="evidence" value="ECO:0007669"/>
    <property type="project" value="TreeGrafter"/>
</dbReference>
<reference evidence="9 10" key="1">
    <citation type="journal article" date="2015" name="Genome Biol.">
        <title>Comparative genomics of Steinernema reveals deeply conserved gene regulatory networks.</title>
        <authorList>
            <person name="Dillman A.R."/>
            <person name="Macchietto M."/>
            <person name="Porter C.F."/>
            <person name="Rogers A."/>
            <person name="Williams B."/>
            <person name="Antoshechkin I."/>
            <person name="Lee M.M."/>
            <person name="Goodwin Z."/>
            <person name="Lu X."/>
            <person name="Lewis E.E."/>
            <person name="Goodrich-Blair H."/>
            <person name="Stock S.P."/>
            <person name="Adams B.J."/>
            <person name="Sternberg P.W."/>
            <person name="Mortazavi A."/>
        </authorList>
    </citation>
    <scope>NUCLEOTIDE SEQUENCE [LARGE SCALE GENOMIC DNA]</scope>
    <source>
        <strain evidence="9 10">ALL</strain>
    </source>
</reference>
<evidence type="ECO:0000256" key="5">
    <source>
        <dbReference type="ARBA" id="ARBA00023180"/>
    </source>
</evidence>
<dbReference type="PANTHER" id="PTHR11304:SF44">
    <property type="entry name" value="EPHRIN-4"/>
    <property type="match status" value="1"/>
</dbReference>
<dbReference type="OrthoDB" id="6250301at2759"/>
<dbReference type="GO" id="GO:0048013">
    <property type="term" value="P:ephrin receptor signaling pathway"/>
    <property type="evidence" value="ECO:0007669"/>
    <property type="project" value="TreeGrafter"/>
</dbReference>
<evidence type="ECO:0000256" key="3">
    <source>
        <dbReference type="ARBA" id="ARBA00023136"/>
    </source>
</evidence>
<dbReference type="InterPro" id="IPR001799">
    <property type="entry name" value="Ephrin_RBD"/>
</dbReference>
<keyword evidence="4" id="KW-1015">Disulfide bond</keyword>
<evidence type="ECO:0000256" key="1">
    <source>
        <dbReference type="ARBA" id="ARBA00004370"/>
    </source>
</evidence>
<evidence type="ECO:0000256" key="2">
    <source>
        <dbReference type="ARBA" id="ARBA00022729"/>
    </source>
</evidence>